<gene>
    <name evidence="2" type="ORF">GGD89_002814</name>
</gene>
<dbReference type="EC" id="1.6.5.5" evidence="2"/>
<dbReference type="InterPro" id="IPR013154">
    <property type="entry name" value="ADH-like_N"/>
</dbReference>
<dbReference type="InterPro" id="IPR051397">
    <property type="entry name" value="Zn-ADH-like_protein"/>
</dbReference>
<dbReference type="InterPro" id="IPR013149">
    <property type="entry name" value="ADH-like_C"/>
</dbReference>
<dbReference type="AlphaFoldDB" id="A0A7W6REU0"/>
<evidence type="ECO:0000313" key="2">
    <source>
        <dbReference type="EMBL" id="MBB4267173.1"/>
    </source>
</evidence>
<dbReference type="PANTHER" id="PTHR43677">
    <property type="entry name" value="SHORT-CHAIN DEHYDROGENASE/REDUCTASE"/>
    <property type="match status" value="1"/>
</dbReference>
<dbReference type="InterPro" id="IPR036291">
    <property type="entry name" value="NAD(P)-bd_dom_sf"/>
</dbReference>
<dbReference type="GO" id="GO:0003960">
    <property type="term" value="F:quinone reductase (NADPH) activity"/>
    <property type="evidence" value="ECO:0007669"/>
    <property type="project" value="UniProtKB-EC"/>
</dbReference>
<dbReference type="CDD" id="cd08241">
    <property type="entry name" value="QOR1"/>
    <property type="match status" value="1"/>
</dbReference>
<sequence>MRAVVCSAFSSHTDLRVEDIAPPPMVPGGVRIRVAAAGLNFADSLITAGRYQEKPEPPFVPGFELAGTVIEVAADVAGLSPGDRVLAMPPNGAFAEEAVVPQGAVWPLAPGMDMAVGASFPIAYGTSHFGLFDRARLQPGEVVLVHGAGSGVGLTAVECAKAGEATVIATARGAGKLAVAREHGADHAIDTKTEDIRARVLTLTDGRGADVVYDPVGGDVFDASLRCTAPDGRLLAVGFASGTVPQVPANRLLVKNLSVIGFYWGAYMRLAPDRVRTSMDALTAWHAEGRVRPRVSAEYPLEQVVEAIDALLGRGVTGKLVLRIAPDACRPSQNGRRSYSPRGA</sequence>
<comment type="caution">
    <text evidence="2">The sequence shown here is derived from an EMBL/GenBank/DDBJ whole genome shotgun (WGS) entry which is preliminary data.</text>
</comment>
<dbReference type="Pfam" id="PF00107">
    <property type="entry name" value="ADH_zinc_N"/>
    <property type="match status" value="1"/>
</dbReference>
<dbReference type="SUPFAM" id="SSF51735">
    <property type="entry name" value="NAD(P)-binding Rossmann-fold domains"/>
    <property type="match status" value="1"/>
</dbReference>
<dbReference type="InterPro" id="IPR020843">
    <property type="entry name" value="ER"/>
</dbReference>
<reference evidence="2 3" key="1">
    <citation type="submission" date="2020-08" db="EMBL/GenBank/DDBJ databases">
        <title>Genome sequencing of Purple Non-Sulfur Bacteria from various extreme environments.</title>
        <authorList>
            <person name="Mayer M."/>
        </authorList>
    </citation>
    <scope>NUCLEOTIDE SEQUENCE [LARGE SCALE GENOMIC DNA]</scope>
    <source>
        <strain evidence="2 3">JA131</strain>
    </source>
</reference>
<protein>
    <submittedName>
        <fullName evidence="2">NADPH2:quinone reductase</fullName>
        <ecNumber evidence="2">1.6.5.5</ecNumber>
    </submittedName>
</protein>
<dbReference type="Gene3D" id="3.90.180.10">
    <property type="entry name" value="Medium-chain alcohol dehydrogenases, catalytic domain"/>
    <property type="match status" value="1"/>
</dbReference>
<keyword evidence="3" id="KW-1185">Reference proteome</keyword>
<dbReference type="InterPro" id="IPR011032">
    <property type="entry name" value="GroES-like_sf"/>
</dbReference>
<dbReference type="SMART" id="SM00829">
    <property type="entry name" value="PKS_ER"/>
    <property type="match status" value="1"/>
</dbReference>
<dbReference type="RefSeq" id="WP_184046307.1">
    <property type="nucleotide sequence ID" value="NZ_JACIGK010000022.1"/>
</dbReference>
<dbReference type="PANTHER" id="PTHR43677:SF4">
    <property type="entry name" value="QUINONE OXIDOREDUCTASE-LIKE PROTEIN 2"/>
    <property type="match status" value="1"/>
</dbReference>
<dbReference type="Proteomes" id="UP000554286">
    <property type="component" value="Unassembled WGS sequence"/>
</dbReference>
<organism evidence="2 3">
    <name type="scientific">Roseospira visakhapatnamensis</name>
    <dbReference type="NCBI Taxonomy" id="390880"/>
    <lineage>
        <taxon>Bacteria</taxon>
        <taxon>Pseudomonadati</taxon>
        <taxon>Pseudomonadota</taxon>
        <taxon>Alphaproteobacteria</taxon>
        <taxon>Rhodospirillales</taxon>
        <taxon>Rhodospirillaceae</taxon>
        <taxon>Roseospira</taxon>
    </lineage>
</organism>
<accession>A0A7W6REU0</accession>
<evidence type="ECO:0000313" key="3">
    <source>
        <dbReference type="Proteomes" id="UP000554286"/>
    </source>
</evidence>
<proteinExistence type="predicted"/>
<name>A0A7W6REU0_9PROT</name>
<dbReference type="Pfam" id="PF08240">
    <property type="entry name" value="ADH_N"/>
    <property type="match status" value="1"/>
</dbReference>
<evidence type="ECO:0000259" key="1">
    <source>
        <dbReference type="SMART" id="SM00829"/>
    </source>
</evidence>
<dbReference type="SUPFAM" id="SSF50129">
    <property type="entry name" value="GroES-like"/>
    <property type="match status" value="1"/>
</dbReference>
<keyword evidence="2" id="KW-0560">Oxidoreductase</keyword>
<dbReference type="EMBL" id="JACIGK010000022">
    <property type="protein sequence ID" value="MBB4267173.1"/>
    <property type="molecule type" value="Genomic_DNA"/>
</dbReference>
<feature type="domain" description="Enoyl reductase (ER)" evidence="1">
    <location>
        <begin position="10"/>
        <end position="322"/>
    </location>
</feature>
<dbReference type="Gene3D" id="3.40.50.720">
    <property type="entry name" value="NAD(P)-binding Rossmann-like Domain"/>
    <property type="match status" value="1"/>
</dbReference>